<dbReference type="PRINTS" id="PR00081">
    <property type="entry name" value="GDHRDH"/>
</dbReference>
<reference evidence="3 4" key="1">
    <citation type="journal article" date="2015" name="MBio">
        <title>Enzymatic Degradation of Phenazines Can Generate Energy and Protect Sensitive Organisms from Toxicity.</title>
        <authorList>
            <person name="Costa K.C."/>
            <person name="Bergkessel M."/>
            <person name="Saunders S."/>
            <person name="Korlach J."/>
            <person name="Newman D.K."/>
        </authorList>
    </citation>
    <scope>NUCLEOTIDE SEQUENCE [LARGE SCALE GENOMIC DNA]</scope>
    <source>
        <strain evidence="3 4">CT6</strain>
    </source>
</reference>
<organism evidence="3 4">
    <name type="scientific">Mycolicibacterium fortuitum</name>
    <name type="common">Mycobacterium fortuitum</name>
    <dbReference type="NCBI Taxonomy" id="1766"/>
    <lineage>
        <taxon>Bacteria</taxon>
        <taxon>Bacillati</taxon>
        <taxon>Actinomycetota</taxon>
        <taxon>Actinomycetes</taxon>
        <taxon>Mycobacteriales</taxon>
        <taxon>Mycobacteriaceae</taxon>
        <taxon>Mycolicibacterium</taxon>
    </lineage>
</organism>
<dbReference type="PATRIC" id="fig|1766.6.peg.5986"/>
<comment type="similarity">
    <text evidence="1">Belongs to the short-chain dehydrogenases/reductases (SDR) family.</text>
</comment>
<dbReference type="EC" id="1.1.1.100" evidence="3"/>
<dbReference type="AlphaFoldDB" id="A0A0N9YIW0"/>
<dbReference type="Proteomes" id="UP000057134">
    <property type="component" value="Chromosome"/>
</dbReference>
<dbReference type="InterPro" id="IPR002347">
    <property type="entry name" value="SDR_fam"/>
</dbReference>
<dbReference type="RefSeq" id="WP_054603848.1">
    <property type="nucleotide sequence ID" value="NZ_CP011269.1"/>
</dbReference>
<dbReference type="GO" id="GO:0004316">
    <property type="term" value="F:3-oxoacyl-[acyl-carrier-protein] reductase (NADPH) activity"/>
    <property type="evidence" value="ECO:0007669"/>
    <property type="project" value="UniProtKB-EC"/>
</dbReference>
<sequence>MDLGLSGKAFVVTGGSDGLGYASARELLREGAAVTVSSRSQTKVADAVHRLGAEWPGAAEGVAADNGDPSAAERIVASALTRWGKLNGLVISVGGPPTSTALGASDDDWESSFKSVFLGAIRLIRAAAPVLPEGGAVILVLSTSAKSPLTGLGLSNGLRPGLAMAAKDIADELGPRGVRVVSLMPGLFNTARGAGAADRELGNIPLRRIGEPAEFGRAVAFLASPAASYITGCAIAVDGGALRAL</sequence>
<name>A0A0N9YIW0_MYCFO</name>
<dbReference type="InterPro" id="IPR036291">
    <property type="entry name" value="NAD(P)-bd_dom_sf"/>
</dbReference>
<proteinExistence type="inferred from homology"/>
<dbReference type="PANTHER" id="PTHR43943">
    <property type="entry name" value="DEHYDROGENASE/REDUCTASE (SDR FAMILY) MEMBER 4"/>
    <property type="match status" value="1"/>
</dbReference>
<dbReference type="EMBL" id="CP011269">
    <property type="protein sequence ID" value="ALI29805.1"/>
    <property type="molecule type" value="Genomic_DNA"/>
</dbReference>
<dbReference type="Gene3D" id="3.40.50.720">
    <property type="entry name" value="NAD(P)-binding Rossmann-like Domain"/>
    <property type="match status" value="1"/>
</dbReference>
<evidence type="ECO:0000313" key="3">
    <source>
        <dbReference type="EMBL" id="ALI29805.1"/>
    </source>
</evidence>
<dbReference type="KEGG" id="mft:XA26_60220"/>
<evidence type="ECO:0000256" key="2">
    <source>
        <dbReference type="ARBA" id="ARBA00023002"/>
    </source>
</evidence>
<evidence type="ECO:0000313" key="4">
    <source>
        <dbReference type="Proteomes" id="UP000057134"/>
    </source>
</evidence>
<evidence type="ECO:0000256" key="1">
    <source>
        <dbReference type="ARBA" id="ARBA00006484"/>
    </source>
</evidence>
<dbReference type="STRING" id="1766.XA26_60220"/>
<keyword evidence="2 3" id="KW-0560">Oxidoreductase</keyword>
<dbReference type="SUPFAM" id="SSF51735">
    <property type="entry name" value="NAD(P)-binding Rossmann-fold domains"/>
    <property type="match status" value="1"/>
</dbReference>
<protein>
    <submittedName>
        <fullName evidence="3">3-oxoacyl-[acyl-carrier protein] reductase</fullName>
        <ecNumber evidence="3">1.1.1.100</ecNumber>
    </submittedName>
</protein>
<dbReference type="Pfam" id="PF13561">
    <property type="entry name" value="adh_short_C2"/>
    <property type="match status" value="1"/>
</dbReference>
<gene>
    <name evidence="3" type="ORF">XA26_60220</name>
</gene>
<dbReference type="PANTHER" id="PTHR43943:SF17">
    <property type="entry name" value="3-PHENYLPROPIONATE-DIHYDRODIOL_CINNAMIC ACID-DIHYDRODIOL DEHYDROGENASE"/>
    <property type="match status" value="1"/>
</dbReference>
<accession>A0A0N9YIW0</accession>
<keyword evidence="4" id="KW-1185">Reference proteome</keyword>